<dbReference type="PROSITE" id="PS50055">
    <property type="entry name" value="TYR_PHOSPHATASE_PTP"/>
    <property type="match status" value="1"/>
</dbReference>
<evidence type="ECO:0000256" key="1">
    <source>
        <dbReference type="SAM" id="MobiDB-lite"/>
    </source>
</evidence>
<dbReference type="Gene3D" id="3.90.190.10">
    <property type="entry name" value="Protein tyrosine phosphatase superfamily"/>
    <property type="match status" value="1"/>
</dbReference>
<dbReference type="SMART" id="SM00404">
    <property type="entry name" value="PTPc_motif"/>
    <property type="match status" value="1"/>
</dbReference>
<organism evidence="4 5">
    <name type="scientific">Haemonchus contortus</name>
    <name type="common">Barber pole worm</name>
    <dbReference type="NCBI Taxonomy" id="6289"/>
    <lineage>
        <taxon>Eukaryota</taxon>
        <taxon>Metazoa</taxon>
        <taxon>Ecdysozoa</taxon>
        <taxon>Nematoda</taxon>
        <taxon>Chromadorea</taxon>
        <taxon>Rhabditida</taxon>
        <taxon>Rhabditina</taxon>
        <taxon>Rhabditomorpha</taxon>
        <taxon>Strongyloidea</taxon>
        <taxon>Trichostrongylidae</taxon>
        <taxon>Haemonchus</taxon>
    </lineage>
</organism>
<dbReference type="PANTHER" id="PTHR23219:SF13">
    <property type="entry name" value="TYROSINE-PROTEIN PHOSPHATASE DOMAIN-CONTAINING PROTEIN"/>
    <property type="match status" value="1"/>
</dbReference>
<dbReference type="GO" id="GO:0004725">
    <property type="term" value="F:protein tyrosine phosphatase activity"/>
    <property type="evidence" value="ECO:0007669"/>
    <property type="project" value="InterPro"/>
</dbReference>
<dbReference type="OMA" id="WEISRSE"/>
<evidence type="ECO:0000259" key="3">
    <source>
        <dbReference type="PROSITE" id="PS50056"/>
    </source>
</evidence>
<dbReference type="SUPFAM" id="SSF52799">
    <property type="entry name" value="(Phosphotyrosine protein) phosphatases II"/>
    <property type="match status" value="1"/>
</dbReference>
<evidence type="ECO:0000313" key="5">
    <source>
        <dbReference type="WBParaSite" id="HCON_00042660-00001"/>
    </source>
</evidence>
<dbReference type="CDD" id="cd00047">
    <property type="entry name" value="PTPc"/>
    <property type="match status" value="1"/>
</dbReference>
<feature type="region of interest" description="Disordered" evidence="1">
    <location>
        <begin position="1"/>
        <end position="143"/>
    </location>
</feature>
<dbReference type="Proteomes" id="UP000025227">
    <property type="component" value="Unplaced"/>
</dbReference>
<dbReference type="InterPro" id="IPR000242">
    <property type="entry name" value="PTP_cat"/>
</dbReference>
<dbReference type="InterPro" id="IPR000387">
    <property type="entry name" value="Tyr_Pase_dom"/>
</dbReference>
<dbReference type="SMART" id="SM00194">
    <property type="entry name" value="PTPc"/>
    <property type="match status" value="1"/>
</dbReference>
<evidence type="ECO:0000313" key="4">
    <source>
        <dbReference type="Proteomes" id="UP000025227"/>
    </source>
</evidence>
<accession>A0A7I4Y262</accession>
<dbReference type="PANTHER" id="PTHR23219">
    <property type="entry name" value="TYROSINE-PROTEIN PHOSPHATASE C15H7.3-RELATED"/>
    <property type="match status" value="1"/>
</dbReference>
<feature type="domain" description="Tyrosine specific protein phosphatases" evidence="3">
    <location>
        <begin position="329"/>
        <end position="407"/>
    </location>
</feature>
<reference evidence="5" key="1">
    <citation type="submission" date="2020-12" db="UniProtKB">
        <authorList>
            <consortium name="WormBaseParasite"/>
        </authorList>
    </citation>
    <scope>IDENTIFICATION</scope>
    <source>
        <strain evidence="5">MHco3</strain>
    </source>
</reference>
<name>A0A7I4Y262_HAECO</name>
<dbReference type="OrthoDB" id="5870053at2759"/>
<protein>
    <submittedName>
        <fullName evidence="5">Protein-tyrosine phosphatase domain containing protein</fullName>
    </submittedName>
</protein>
<dbReference type="WBParaSite" id="HCON_00042660-00001">
    <property type="protein sequence ID" value="HCON_00042660-00001"/>
    <property type="gene ID" value="HCON_00042660"/>
</dbReference>
<dbReference type="Pfam" id="PF00102">
    <property type="entry name" value="Y_phosphatase"/>
    <property type="match status" value="1"/>
</dbReference>
<proteinExistence type="predicted"/>
<dbReference type="PROSITE" id="PS50056">
    <property type="entry name" value="TYR_PHOSPHATASE_2"/>
    <property type="match status" value="1"/>
</dbReference>
<evidence type="ECO:0000259" key="2">
    <source>
        <dbReference type="PROSITE" id="PS50055"/>
    </source>
</evidence>
<dbReference type="AlphaFoldDB" id="A0A7I4Y262"/>
<dbReference type="PRINTS" id="PR00700">
    <property type="entry name" value="PRTYPHPHTASE"/>
</dbReference>
<keyword evidence="4" id="KW-1185">Reference proteome</keyword>
<dbReference type="InterPro" id="IPR003595">
    <property type="entry name" value="Tyr_Pase_cat"/>
</dbReference>
<dbReference type="InterPro" id="IPR029021">
    <property type="entry name" value="Prot-tyrosine_phosphatase-like"/>
</dbReference>
<feature type="domain" description="Tyrosine-protein phosphatase" evidence="2">
    <location>
        <begin position="184"/>
        <end position="416"/>
    </location>
</feature>
<sequence length="459" mass="52251">MVEKTKSKQQQPTKRDNSKKSSQVGATPRLTEERETLRQTRKKKKLSKLVTAEEPDKSPGGLSLEPLERAKEKTKRLGVSRDSPNNTCKDSKAKRRSVAKDTSAQHVVKEKTRRPRSSSEPIENPGKSGSKGGGQRRGTFTPEVERAVADFVKYTTETGIEGLRKECKIVLDYKPNPGTYTTFENHPEHNRYPEIPCLDETRVIIQQEDDAECDYIHANRVKMDKADREFIMTQAPKTNTIEDFWRMVFQQQCSGLVLLCNYREESTQSCEEFFPTDAAAYKYFGQMFVNTKKVDHLEKTKIYTIEVLPDGCSNSFVTQLAHFTSWPEKAIPSNVRMVLKLIRWSHYLEPGPIGVICNAGVGRSGAYVAIDVACARLFKGYQSSMKDIALELRRQRACSIDNDVQYFFVYSTVLCYIKAKMPKYSKQVSKFYADLKQSNYCGSEHPNMTKSESIEQQSA</sequence>